<sequence>MSQQEGESADLSSQETRAPIPEFLTGRLAWIGLSAVTSLVMASVAFAQGAWNGGGAADTRTPAVEPDQASEALLSPSPEASPPSSLALSDAPSGRPSTDARSGPEGDRVSALRPAEGGPAASARKHSGSDSTGGASRAGGDTSVQAAPQNGVSRSEPGSATVVKPALSAWSSRDAEDNPYWDVHTVTVRSTVPITSLKLSVRVIQTGGVADTGVWSSLGDQVEVRSATDSEQLAYYVALKPGVTLQPGTYTFQFGFNHDMGTRDAGRDLWNTVATADEFTGAQMRSGRF</sequence>
<feature type="region of interest" description="Disordered" evidence="1">
    <location>
        <begin position="54"/>
        <end position="160"/>
    </location>
</feature>
<name>A0A101URH7_9ACTN</name>
<evidence type="ECO:0000313" key="2">
    <source>
        <dbReference type="EMBL" id="KUO15549.1"/>
    </source>
</evidence>
<dbReference type="EMBL" id="LMXB01000110">
    <property type="protein sequence ID" value="KUO15549.1"/>
    <property type="molecule type" value="Genomic_DNA"/>
</dbReference>
<feature type="compositionally biased region" description="Polar residues" evidence="1">
    <location>
        <begin position="142"/>
        <end position="158"/>
    </location>
</feature>
<accession>A0A101URH7</accession>
<protein>
    <submittedName>
        <fullName evidence="2">Uncharacterized protein</fullName>
    </submittedName>
</protein>
<keyword evidence="3" id="KW-1185">Reference proteome</keyword>
<organism evidence="2 3">
    <name type="scientific">Streptomyces dysideae</name>
    <dbReference type="NCBI Taxonomy" id="909626"/>
    <lineage>
        <taxon>Bacteria</taxon>
        <taxon>Bacillati</taxon>
        <taxon>Actinomycetota</taxon>
        <taxon>Actinomycetes</taxon>
        <taxon>Kitasatosporales</taxon>
        <taxon>Streptomycetaceae</taxon>
        <taxon>Streptomyces</taxon>
    </lineage>
</organism>
<reference evidence="2 3" key="1">
    <citation type="submission" date="2015-10" db="EMBL/GenBank/DDBJ databases">
        <title>Draft genome sequence of Streptomyces sp. RV15, isolated from a marine sponge.</title>
        <authorList>
            <person name="Ruckert C."/>
            <person name="Abdelmohsen U.R."/>
            <person name="Winkler A."/>
            <person name="Hentschel U."/>
            <person name="Kalinowski J."/>
            <person name="Kampfer P."/>
            <person name="Glaeser S."/>
        </authorList>
    </citation>
    <scope>NUCLEOTIDE SEQUENCE [LARGE SCALE GENOMIC DNA]</scope>
    <source>
        <strain evidence="2 3">RV15</strain>
    </source>
</reference>
<evidence type="ECO:0000256" key="1">
    <source>
        <dbReference type="SAM" id="MobiDB-lite"/>
    </source>
</evidence>
<proteinExistence type="predicted"/>
<feature type="compositionally biased region" description="Low complexity" evidence="1">
    <location>
        <begin position="69"/>
        <end position="93"/>
    </location>
</feature>
<dbReference type="AlphaFoldDB" id="A0A101URH7"/>
<gene>
    <name evidence="2" type="ORF">AQJ91_40850</name>
</gene>
<evidence type="ECO:0000313" key="3">
    <source>
        <dbReference type="Proteomes" id="UP000053260"/>
    </source>
</evidence>
<dbReference type="Proteomes" id="UP000053260">
    <property type="component" value="Unassembled WGS sequence"/>
</dbReference>
<comment type="caution">
    <text evidence="2">The sequence shown here is derived from an EMBL/GenBank/DDBJ whole genome shotgun (WGS) entry which is preliminary data.</text>
</comment>